<dbReference type="InterPro" id="IPR007219">
    <property type="entry name" value="XnlR_reg_dom"/>
</dbReference>
<proteinExistence type="predicted"/>
<evidence type="ECO:0000256" key="6">
    <source>
        <dbReference type="ARBA" id="ARBA00023242"/>
    </source>
</evidence>
<gene>
    <name evidence="9" type="ORF">M430DRAFT_38181</name>
</gene>
<feature type="domain" description="C2H2-type" evidence="8">
    <location>
        <begin position="152"/>
        <end position="174"/>
    </location>
</feature>
<dbReference type="RefSeq" id="XP_024724926.1">
    <property type="nucleotide sequence ID" value="XM_024867224.1"/>
</dbReference>
<feature type="compositionally biased region" description="Basic and acidic residues" evidence="7">
    <location>
        <begin position="30"/>
        <end position="39"/>
    </location>
</feature>
<feature type="compositionally biased region" description="Polar residues" evidence="7">
    <location>
        <begin position="190"/>
        <end position="201"/>
    </location>
</feature>
<feature type="compositionally biased region" description="Polar residues" evidence="7">
    <location>
        <begin position="908"/>
        <end position="931"/>
    </location>
</feature>
<feature type="compositionally biased region" description="Polar residues" evidence="7">
    <location>
        <begin position="622"/>
        <end position="634"/>
    </location>
</feature>
<dbReference type="PANTHER" id="PTHR40626:SF30">
    <property type="entry name" value="FINGER DOMAIN PROTEIN, PUTATIVE (AFU_ORTHOLOGUE AFUA_4G13600)-RELATED"/>
    <property type="match status" value="1"/>
</dbReference>
<evidence type="ECO:0000256" key="4">
    <source>
        <dbReference type="ARBA" id="ARBA00022771"/>
    </source>
</evidence>
<keyword evidence="3" id="KW-0677">Repeat</keyword>
<comment type="subcellular location">
    <subcellularLocation>
        <location evidence="1">Nucleus</location>
    </subcellularLocation>
</comment>
<evidence type="ECO:0000256" key="5">
    <source>
        <dbReference type="ARBA" id="ARBA00022833"/>
    </source>
</evidence>
<feature type="compositionally biased region" description="Basic and acidic residues" evidence="7">
    <location>
        <begin position="51"/>
        <end position="61"/>
    </location>
</feature>
<dbReference type="PROSITE" id="PS00028">
    <property type="entry name" value="ZINC_FINGER_C2H2_1"/>
    <property type="match status" value="1"/>
</dbReference>
<evidence type="ECO:0000256" key="7">
    <source>
        <dbReference type="SAM" id="MobiDB-lite"/>
    </source>
</evidence>
<organism evidence="9 10">
    <name type="scientific">Amorphotheca resinae ATCC 22711</name>
    <dbReference type="NCBI Taxonomy" id="857342"/>
    <lineage>
        <taxon>Eukaryota</taxon>
        <taxon>Fungi</taxon>
        <taxon>Dikarya</taxon>
        <taxon>Ascomycota</taxon>
        <taxon>Pezizomycotina</taxon>
        <taxon>Leotiomycetes</taxon>
        <taxon>Helotiales</taxon>
        <taxon>Amorphothecaceae</taxon>
        <taxon>Amorphotheca</taxon>
    </lineage>
</organism>
<keyword evidence="2" id="KW-0479">Metal-binding</keyword>
<dbReference type="GO" id="GO:0006351">
    <property type="term" value="P:DNA-templated transcription"/>
    <property type="evidence" value="ECO:0007669"/>
    <property type="project" value="InterPro"/>
</dbReference>
<reference evidence="9 10" key="1">
    <citation type="journal article" date="2018" name="New Phytol.">
        <title>Comparative genomics and transcriptomics depict ericoid mycorrhizal fungi as versatile saprotrophs and plant mutualists.</title>
        <authorList>
            <person name="Martino E."/>
            <person name="Morin E."/>
            <person name="Grelet G.A."/>
            <person name="Kuo A."/>
            <person name="Kohler A."/>
            <person name="Daghino S."/>
            <person name="Barry K.W."/>
            <person name="Cichocki N."/>
            <person name="Clum A."/>
            <person name="Dockter R.B."/>
            <person name="Hainaut M."/>
            <person name="Kuo R.C."/>
            <person name="LaButti K."/>
            <person name="Lindahl B.D."/>
            <person name="Lindquist E.A."/>
            <person name="Lipzen A."/>
            <person name="Khouja H.R."/>
            <person name="Magnuson J."/>
            <person name="Murat C."/>
            <person name="Ohm R.A."/>
            <person name="Singer S.W."/>
            <person name="Spatafora J.W."/>
            <person name="Wang M."/>
            <person name="Veneault-Fourrey C."/>
            <person name="Henrissat B."/>
            <person name="Grigoriev I.V."/>
            <person name="Martin F.M."/>
            <person name="Perotto S."/>
        </authorList>
    </citation>
    <scope>NUCLEOTIDE SEQUENCE [LARGE SCALE GENOMIC DNA]</scope>
    <source>
        <strain evidence="9 10">ATCC 22711</strain>
    </source>
</reference>
<feature type="region of interest" description="Disordered" evidence="7">
    <location>
        <begin position="282"/>
        <end position="307"/>
    </location>
</feature>
<evidence type="ECO:0000313" key="10">
    <source>
        <dbReference type="Proteomes" id="UP000241818"/>
    </source>
</evidence>
<dbReference type="GO" id="GO:0008270">
    <property type="term" value="F:zinc ion binding"/>
    <property type="evidence" value="ECO:0007669"/>
    <property type="project" value="UniProtKB-KW"/>
</dbReference>
<sequence length="1005" mass="111640">MLSLRDIVMDADVEPFQSRDYKMAKETVKLHTASDRSIDKSPQTLSPILDDNSKEVPIERRRSNRVTKPASHNAAREAVGFYIRFQVGSSNQPSTSDSPQHSSPSVSDPRPDMPIKYTPVTGRISRAKKGIFTRAEHLRRHQLSHQEPACPCPFEHCEKVFHRPDLLARHLQRHETQGQEPCNPPGPRSRASSNPSDSRTPPLTVRIASTRGESAIANQTSTADYMSPRTSASTKGSMMSFSTITDSILARNFSPAPPFERSAHGSQLAGADSSVSPRFEVSNYDASSSQRPGPNSPDQGGYSRQAQPDCSDIYFERTNADFPNTVALHALPFLPIPEDTKIPDLSHTQGNSPRGSSASDSSYSTRSDGSRTSQPWSHRARSGSVHTVPDWLAADSQLSPPYGVMSTPQTKFDTSLEQFEMPHISPRITPSSSSRQPDIPDPFGGDHMESVGTPVLTTYGRPLAQDFSASTSQEFDPRSGGADIKRKVWTEPRLGTLHMSASMIHSTPLDDPYMSSYWEHFDRHFPIVHRGTFDPTENSLLSSAMAAIGTQYHNTTDARQKGIELNHLCRGNINHFPNWDLRTMQAILLTELFTRFRGRQPNVKTSRQFEEVYRRLLDDSSQGRSQFSTHSTGNDALVGHQNLRPTTPQCHKHSDLQKKWVQWIDAESRQRLLAFCFMFDVHQSLYHGQKRTNSHHPETNLLFPPCPDNIWSAASALEWQAQQVNHAVQPLDQIEDLYPQDVSSRSLFTQSLLTCSLASRFPTRDSSKCPNDHSFPNHIHPTVAKLKYPFSASPLAHSYLALHHTPLLDLLAIAGDTWVFGKKIAQSAFSSAQLRLKTWSSTLNAAIATQHACHILSMSFSQSRNHCPSGQVQSHGSLCISHYWAIYTSALICWAFGYRHQPPASGTPPHSNSSTTTKNPTAGPKPSQTPADENPKALAYIDSMLKLPAEALLTSRAQMRGETADLIEAVRVQLESDSVGGKCALLDEALDVLTKIQEPRKKKYF</sequence>
<dbReference type="InterPro" id="IPR036236">
    <property type="entry name" value="Znf_C2H2_sf"/>
</dbReference>
<dbReference type="GO" id="GO:0005634">
    <property type="term" value="C:nucleus"/>
    <property type="evidence" value="ECO:0007669"/>
    <property type="project" value="UniProtKB-SubCell"/>
</dbReference>
<feature type="region of interest" description="Disordered" evidence="7">
    <location>
        <begin position="904"/>
        <end position="933"/>
    </location>
</feature>
<dbReference type="PANTHER" id="PTHR40626">
    <property type="entry name" value="MIP31509P"/>
    <property type="match status" value="1"/>
</dbReference>
<feature type="region of interest" description="Disordered" evidence="7">
    <location>
        <begin position="88"/>
        <end position="118"/>
    </location>
</feature>
<evidence type="ECO:0000259" key="8">
    <source>
        <dbReference type="PROSITE" id="PS00028"/>
    </source>
</evidence>
<dbReference type="InParanoid" id="A0A2T3BDB9"/>
<dbReference type="GeneID" id="36575305"/>
<keyword evidence="6" id="KW-0539">Nucleus</keyword>
<dbReference type="Proteomes" id="UP000241818">
    <property type="component" value="Unassembled WGS sequence"/>
</dbReference>
<feature type="compositionally biased region" description="Polar residues" evidence="7">
    <location>
        <begin position="216"/>
        <end position="238"/>
    </location>
</feature>
<evidence type="ECO:0000313" key="9">
    <source>
        <dbReference type="EMBL" id="PSS27401.1"/>
    </source>
</evidence>
<evidence type="ECO:0000256" key="2">
    <source>
        <dbReference type="ARBA" id="ARBA00022723"/>
    </source>
</evidence>
<dbReference type="GO" id="GO:0000978">
    <property type="term" value="F:RNA polymerase II cis-regulatory region sequence-specific DNA binding"/>
    <property type="evidence" value="ECO:0007669"/>
    <property type="project" value="InterPro"/>
</dbReference>
<dbReference type="EMBL" id="KZ679006">
    <property type="protein sequence ID" value="PSS27401.1"/>
    <property type="molecule type" value="Genomic_DNA"/>
</dbReference>
<dbReference type="InterPro" id="IPR013087">
    <property type="entry name" value="Znf_C2H2_type"/>
</dbReference>
<dbReference type="CDD" id="cd12148">
    <property type="entry name" value="fungal_TF_MHR"/>
    <property type="match status" value="1"/>
</dbReference>
<feature type="region of interest" description="Disordered" evidence="7">
    <location>
        <begin position="340"/>
        <end position="385"/>
    </location>
</feature>
<dbReference type="STRING" id="857342.A0A2T3BDB9"/>
<protein>
    <recommendedName>
        <fullName evidence="8">C2H2-type domain-containing protein</fullName>
    </recommendedName>
</protein>
<dbReference type="OrthoDB" id="6077919at2759"/>
<dbReference type="GO" id="GO:0000981">
    <property type="term" value="F:DNA-binding transcription factor activity, RNA polymerase II-specific"/>
    <property type="evidence" value="ECO:0007669"/>
    <property type="project" value="InterPro"/>
</dbReference>
<evidence type="ECO:0000256" key="1">
    <source>
        <dbReference type="ARBA" id="ARBA00004123"/>
    </source>
</evidence>
<dbReference type="AlphaFoldDB" id="A0A2T3BDB9"/>
<feature type="region of interest" description="Disordered" evidence="7">
    <location>
        <begin position="30"/>
        <end position="73"/>
    </location>
</feature>
<feature type="compositionally biased region" description="Low complexity" evidence="7">
    <location>
        <begin position="92"/>
        <end position="108"/>
    </location>
</feature>
<evidence type="ECO:0000256" key="3">
    <source>
        <dbReference type="ARBA" id="ARBA00022737"/>
    </source>
</evidence>
<feature type="compositionally biased region" description="Low complexity" evidence="7">
    <location>
        <begin position="352"/>
        <end position="373"/>
    </location>
</feature>
<feature type="compositionally biased region" description="Polar residues" evidence="7">
    <location>
        <begin position="284"/>
        <end position="307"/>
    </location>
</feature>
<feature type="region of interest" description="Disordered" evidence="7">
    <location>
        <begin position="173"/>
        <end position="238"/>
    </location>
</feature>
<dbReference type="GO" id="GO:0000785">
    <property type="term" value="C:chromatin"/>
    <property type="evidence" value="ECO:0007669"/>
    <property type="project" value="TreeGrafter"/>
</dbReference>
<dbReference type="SUPFAM" id="SSF57667">
    <property type="entry name" value="beta-beta-alpha zinc fingers"/>
    <property type="match status" value="1"/>
</dbReference>
<accession>A0A2T3BDB9</accession>
<keyword evidence="10" id="KW-1185">Reference proteome</keyword>
<dbReference type="InterPro" id="IPR051059">
    <property type="entry name" value="VerF-like"/>
</dbReference>
<dbReference type="Pfam" id="PF04082">
    <property type="entry name" value="Fungal_trans"/>
    <property type="match status" value="1"/>
</dbReference>
<name>A0A2T3BDB9_AMORE</name>
<keyword evidence="4" id="KW-0863">Zinc-finger</keyword>
<feature type="region of interest" description="Disordered" evidence="7">
    <location>
        <begin position="622"/>
        <end position="651"/>
    </location>
</feature>
<keyword evidence="5" id="KW-0862">Zinc</keyword>